<proteinExistence type="predicted"/>
<gene>
    <name evidence="1" type="ORF">A2866_05665</name>
</gene>
<dbReference type="AlphaFoldDB" id="A0A1F7GN96"/>
<evidence type="ECO:0000313" key="1">
    <source>
        <dbReference type="EMBL" id="OGK20397.1"/>
    </source>
</evidence>
<accession>A0A1F7GN96</accession>
<organism evidence="1 2">
    <name type="scientific">Candidatus Roizmanbacteria bacterium RIFCSPHIGHO2_01_FULL_39_8</name>
    <dbReference type="NCBI Taxonomy" id="1802033"/>
    <lineage>
        <taxon>Bacteria</taxon>
        <taxon>Candidatus Roizmaniibacteriota</taxon>
    </lineage>
</organism>
<reference evidence="1 2" key="1">
    <citation type="journal article" date="2016" name="Nat. Commun.">
        <title>Thousands of microbial genomes shed light on interconnected biogeochemical processes in an aquifer system.</title>
        <authorList>
            <person name="Anantharaman K."/>
            <person name="Brown C.T."/>
            <person name="Hug L.A."/>
            <person name="Sharon I."/>
            <person name="Castelle C.J."/>
            <person name="Probst A.J."/>
            <person name="Thomas B.C."/>
            <person name="Singh A."/>
            <person name="Wilkins M.J."/>
            <person name="Karaoz U."/>
            <person name="Brodie E.L."/>
            <person name="Williams K.H."/>
            <person name="Hubbard S.S."/>
            <person name="Banfield J.F."/>
        </authorList>
    </citation>
    <scope>NUCLEOTIDE SEQUENCE [LARGE SCALE GENOMIC DNA]</scope>
</reference>
<evidence type="ECO:0000313" key="2">
    <source>
        <dbReference type="Proteomes" id="UP000177026"/>
    </source>
</evidence>
<dbReference type="Proteomes" id="UP000177026">
    <property type="component" value="Unassembled WGS sequence"/>
</dbReference>
<comment type="caution">
    <text evidence="1">The sequence shown here is derived from an EMBL/GenBank/DDBJ whole genome shotgun (WGS) entry which is preliminary data.</text>
</comment>
<name>A0A1F7GN96_9BACT</name>
<protein>
    <submittedName>
        <fullName evidence="1">Uncharacterized protein</fullName>
    </submittedName>
</protein>
<dbReference type="EMBL" id="MFZI01000034">
    <property type="protein sequence ID" value="OGK20397.1"/>
    <property type="molecule type" value="Genomic_DNA"/>
</dbReference>
<sequence>MSGKPEQSWRKVFKDARSLFQRSNREKKEEWGNFVTWFRENVQPGETLIYFYTPRSRHNLRRNGINLYGEVIGGGILTTNDDQTVNVTNVRNEKGEAGNYPTSWPALDVKKVQIK</sequence>